<evidence type="ECO:0000313" key="3">
    <source>
        <dbReference type="Proteomes" id="UP000462152"/>
    </source>
</evidence>
<dbReference type="InterPro" id="IPR051678">
    <property type="entry name" value="AGP_Transferase"/>
</dbReference>
<protein>
    <submittedName>
        <fullName evidence="2">Phosphotransferase</fullName>
    </submittedName>
</protein>
<comment type="caution">
    <text evidence="2">The sequence shown here is derived from an EMBL/GenBank/DDBJ whole genome shotgun (WGS) entry which is preliminary data.</text>
</comment>
<organism evidence="2 3">
    <name type="scientific">Rothia koreensis</name>
    <dbReference type="NCBI Taxonomy" id="592378"/>
    <lineage>
        <taxon>Bacteria</taxon>
        <taxon>Bacillati</taxon>
        <taxon>Actinomycetota</taxon>
        <taxon>Actinomycetes</taxon>
        <taxon>Micrococcales</taxon>
        <taxon>Micrococcaceae</taxon>
        <taxon>Rothia</taxon>
    </lineage>
</organism>
<dbReference type="Gene3D" id="3.30.200.20">
    <property type="entry name" value="Phosphorylase Kinase, domain 1"/>
    <property type="match status" value="1"/>
</dbReference>
<feature type="domain" description="Aminoglycoside phosphotransferase" evidence="1">
    <location>
        <begin position="23"/>
        <end position="261"/>
    </location>
</feature>
<dbReference type="GO" id="GO:0016740">
    <property type="term" value="F:transferase activity"/>
    <property type="evidence" value="ECO:0007669"/>
    <property type="project" value="UniProtKB-KW"/>
</dbReference>
<dbReference type="PANTHER" id="PTHR21310">
    <property type="entry name" value="AMINOGLYCOSIDE PHOSPHOTRANSFERASE-RELATED-RELATED"/>
    <property type="match status" value="1"/>
</dbReference>
<keyword evidence="2" id="KW-0808">Transferase</keyword>
<sequence>MSIIDEVLDLARSHGLSVSSEDATLIEAGLDYRVVITDDANGQRWILRQPRRDDVAEKIANEASILQLVGPVLAKENIAVPDWRVHGADLIAYPALPGSPGLTLSSSGEPIWHMDPASPDYAARLGRLLASLHGITAAQASVAGVETRSPEQVRQAWRDDIGKVRDGFSVSPAFVESWEAWLSDDTCWPEETVMTHGEIYPAHVLMSADGVITGVLDWTTARADDPARDFAAQYGAAGQDMLEAALDAYEEAGGPVYPGMAAQARHLWDAAPIGHGLYALTTGDEQDMATAAAMLGGE</sequence>
<dbReference type="PANTHER" id="PTHR21310:SF15">
    <property type="entry name" value="AMINOGLYCOSIDE PHOSPHOTRANSFERASE DOMAIN-CONTAINING PROTEIN"/>
    <property type="match status" value="1"/>
</dbReference>
<dbReference type="AlphaFoldDB" id="A0A7K1LHZ9"/>
<name>A0A7K1LHZ9_9MICC</name>
<dbReference type="RefSeq" id="WP_129315556.1">
    <property type="nucleotide sequence ID" value="NZ_NOIQ01000008.1"/>
</dbReference>
<gene>
    <name evidence="2" type="ORF">GMA10_06225</name>
</gene>
<dbReference type="Gene3D" id="3.90.1200.10">
    <property type="match status" value="1"/>
</dbReference>
<evidence type="ECO:0000259" key="1">
    <source>
        <dbReference type="Pfam" id="PF01636"/>
    </source>
</evidence>
<reference evidence="2 3" key="1">
    <citation type="submission" date="2019-12" db="EMBL/GenBank/DDBJ databases">
        <authorList>
            <person name="Li J."/>
            <person name="Shi Y."/>
            <person name="Xu G."/>
            <person name="Xiao D."/>
            <person name="Ran X."/>
        </authorList>
    </citation>
    <scope>NUCLEOTIDE SEQUENCE [LARGE SCALE GENOMIC DNA]</scope>
    <source>
        <strain evidence="2 3">JCM 15915</strain>
    </source>
</reference>
<accession>A0A7K1LHZ9</accession>
<dbReference type="EMBL" id="WOGT01000002">
    <property type="protein sequence ID" value="MUN54809.1"/>
    <property type="molecule type" value="Genomic_DNA"/>
</dbReference>
<dbReference type="InterPro" id="IPR011009">
    <property type="entry name" value="Kinase-like_dom_sf"/>
</dbReference>
<evidence type="ECO:0000313" key="2">
    <source>
        <dbReference type="EMBL" id="MUN54809.1"/>
    </source>
</evidence>
<dbReference type="CDD" id="cd05152">
    <property type="entry name" value="MPH2"/>
    <property type="match status" value="1"/>
</dbReference>
<dbReference type="Pfam" id="PF01636">
    <property type="entry name" value="APH"/>
    <property type="match status" value="1"/>
</dbReference>
<dbReference type="OrthoDB" id="3806873at2"/>
<dbReference type="InterPro" id="IPR002575">
    <property type="entry name" value="Aminoglycoside_PTrfase"/>
</dbReference>
<dbReference type="SUPFAM" id="SSF56112">
    <property type="entry name" value="Protein kinase-like (PK-like)"/>
    <property type="match status" value="1"/>
</dbReference>
<dbReference type="Proteomes" id="UP000462152">
    <property type="component" value="Unassembled WGS sequence"/>
</dbReference>
<proteinExistence type="predicted"/>
<keyword evidence="3" id="KW-1185">Reference proteome</keyword>